<comment type="caution">
    <text evidence="2">The sequence shown here is derived from an EMBL/GenBank/DDBJ whole genome shotgun (WGS) entry which is preliminary data.</text>
</comment>
<sequence length="104" mass="11571">MKCQSPVRRKELRFFSYLLSGSALFNFVSALALLYSATDGFSTSLPHTREGSSVIAATFASALLVAANFVYQLVLRMNITFSSVMLIAFVISEVFFSLFLWSLH</sequence>
<keyword evidence="1" id="KW-0812">Transmembrane</keyword>
<evidence type="ECO:0000313" key="3">
    <source>
        <dbReference type="Proteomes" id="UP000266389"/>
    </source>
</evidence>
<feature type="transmembrane region" description="Helical" evidence="1">
    <location>
        <begin position="54"/>
        <end position="71"/>
    </location>
</feature>
<organism evidence="2 3">
    <name type="scientific">Candidatus Thermochlorobacter aerophilus</name>
    <dbReference type="NCBI Taxonomy" id="1868324"/>
    <lineage>
        <taxon>Bacteria</taxon>
        <taxon>Pseudomonadati</taxon>
        <taxon>Chlorobiota</taxon>
        <taxon>Chlorobiia</taxon>
        <taxon>Chlorobiales</taxon>
        <taxon>Candidatus Thermochlorobacteriaceae</taxon>
        <taxon>Candidatus Thermochlorobacter</taxon>
    </lineage>
</organism>
<dbReference type="AlphaFoldDB" id="A0A395LYJ2"/>
<evidence type="ECO:0000313" key="2">
    <source>
        <dbReference type="EMBL" id="RFM23501.1"/>
    </source>
</evidence>
<feature type="transmembrane region" description="Helical" evidence="1">
    <location>
        <begin position="83"/>
        <end position="103"/>
    </location>
</feature>
<dbReference type="Proteomes" id="UP000266389">
    <property type="component" value="Unassembled WGS sequence"/>
</dbReference>
<protein>
    <submittedName>
        <fullName evidence="2">Uncharacterized protein</fullName>
    </submittedName>
</protein>
<dbReference type="EMBL" id="PHFL01000064">
    <property type="protein sequence ID" value="RFM23501.1"/>
    <property type="molecule type" value="Genomic_DNA"/>
</dbReference>
<gene>
    <name evidence="2" type="ORF">D0433_10610</name>
</gene>
<accession>A0A395LYJ2</accession>
<evidence type="ECO:0000256" key="1">
    <source>
        <dbReference type="SAM" id="Phobius"/>
    </source>
</evidence>
<proteinExistence type="predicted"/>
<keyword evidence="1" id="KW-1133">Transmembrane helix</keyword>
<name>A0A395LYJ2_9BACT</name>
<feature type="transmembrane region" description="Helical" evidence="1">
    <location>
        <begin position="12"/>
        <end position="34"/>
    </location>
</feature>
<keyword evidence="1" id="KW-0472">Membrane</keyword>
<reference evidence="2 3" key="1">
    <citation type="journal article" date="2011" name="ISME J.">
        <title>Community ecology of hot spring cyanobacterial mats: predominant populations and their functional potential.</title>
        <authorList>
            <person name="Klatt C.G."/>
            <person name="Wood J.M."/>
            <person name="Rusch D.B."/>
            <person name="Bateson M.M."/>
            <person name="Hamamura N."/>
            <person name="Heidelberg J.F."/>
            <person name="Grossman A.R."/>
            <person name="Bhaya D."/>
            <person name="Cohan F.M."/>
            <person name="Kuhl M."/>
            <person name="Bryant D.A."/>
            <person name="Ward D.M."/>
        </authorList>
    </citation>
    <scope>NUCLEOTIDE SEQUENCE [LARGE SCALE GENOMIC DNA]</scope>
    <source>
        <strain evidence="2">OS</strain>
    </source>
</reference>